<name>A0ABX1GXG0_9FLAO</name>
<keyword evidence="3" id="KW-1185">Reference proteome</keyword>
<accession>A0ABX1GXG0</accession>
<dbReference type="PIRSF" id="PIRSF030959">
    <property type="entry name" value="UCP030959"/>
    <property type="match status" value="1"/>
</dbReference>
<evidence type="ECO:0000313" key="2">
    <source>
        <dbReference type="EMBL" id="NKI33387.1"/>
    </source>
</evidence>
<feature type="transmembrane region" description="Helical" evidence="1">
    <location>
        <begin position="24"/>
        <end position="44"/>
    </location>
</feature>
<keyword evidence="1" id="KW-0812">Transmembrane</keyword>
<protein>
    <recommendedName>
        <fullName evidence="4">Cardiolipin synthase N-terminal domain-containing protein</fullName>
    </recommendedName>
</protein>
<proteinExistence type="predicted"/>
<dbReference type="InterPro" id="IPR014562">
    <property type="entry name" value="UCP030959_TPR_rpt-cont"/>
</dbReference>
<evidence type="ECO:0008006" key="4">
    <source>
        <dbReference type="Google" id="ProtNLM"/>
    </source>
</evidence>
<dbReference type="SUPFAM" id="SSF48452">
    <property type="entry name" value="TPR-like"/>
    <property type="match status" value="1"/>
</dbReference>
<dbReference type="EMBL" id="JAAWWL010000003">
    <property type="protein sequence ID" value="NKI33387.1"/>
    <property type="molecule type" value="Genomic_DNA"/>
</dbReference>
<comment type="caution">
    <text evidence="2">The sequence shown here is derived from an EMBL/GenBank/DDBJ whole genome shotgun (WGS) entry which is preliminary data.</text>
</comment>
<keyword evidence="1" id="KW-1133">Transmembrane helix</keyword>
<sequence length="245" mass="28934">MHYYLIIALQGFCVYHCYTNRNNYYWIFAIIFLPVIGSLLYLFMNVFKRRDLEKAQDELVKTLNPTKKIKDLQKKLSFSETFENRVALADAYMENANYDEAIALYSEALKDMFANDYYVLSRLQEAYFKVSNFEKVLEISEQIKTNPSFKKSSANLIYAKILEKEGAYSEAEEQFRLFDAPYNYYAQRLELAQFLLRRDKKEDAEQVLQEIETEAQNMSRENYRNNKQTIKAAREILTSINTGKS</sequence>
<evidence type="ECO:0000256" key="1">
    <source>
        <dbReference type="SAM" id="Phobius"/>
    </source>
</evidence>
<dbReference type="InterPro" id="IPR011990">
    <property type="entry name" value="TPR-like_helical_dom_sf"/>
</dbReference>
<organism evidence="2 3">
    <name type="scientific">Croceivirga thetidis</name>
    <dbReference type="NCBI Taxonomy" id="2721623"/>
    <lineage>
        <taxon>Bacteria</taxon>
        <taxon>Pseudomonadati</taxon>
        <taxon>Bacteroidota</taxon>
        <taxon>Flavobacteriia</taxon>
        <taxon>Flavobacteriales</taxon>
        <taxon>Flavobacteriaceae</taxon>
        <taxon>Croceivirga</taxon>
    </lineage>
</organism>
<keyword evidence="1" id="KW-0472">Membrane</keyword>
<dbReference type="Gene3D" id="1.25.40.10">
    <property type="entry name" value="Tetratricopeptide repeat domain"/>
    <property type="match status" value="1"/>
</dbReference>
<dbReference type="Proteomes" id="UP000718451">
    <property type="component" value="Unassembled WGS sequence"/>
</dbReference>
<evidence type="ECO:0000313" key="3">
    <source>
        <dbReference type="Proteomes" id="UP000718451"/>
    </source>
</evidence>
<dbReference type="RefSeq" id="WP_168553609.1">
    <property type="nucleotide sequence ID" value="NZ_JAAWWL010000003.1"/>
</dbReference>
<gene>
    <name evidence="2" type="ORF">HCU67_15635</name>
</gene>
<reference evidence="2 3" key="1">
    <citation type="submission" date="2020-04" db="EMBL/GenBank/DDBJ databases">
        <authorList>
            <person name="Yoon J."/>
        </authorList>
    </citation>
    <scope>NUCLEOTIDE SEQUENCE [LARGE SCALE GENOMIC DNA]</scope>
    <source>
        <strain evidence="2 3">DJ-13</strain>
    </source>
</reference>